<evidence type="ECO:0000313" key="3">
    <source>
        <dbReference type="EMBL" id="SNV01760.1"/>
    </source>
</evidence>
<dbReference type="AlphaFoldDB" id="A0AAX2GXF9"/>
<reference evidence="3 5" key="2">
    <citation type="submission" date="2017-06" db="EMBL/GenBank/DDBJ databases">
        <authorList>
            <consortium name="Pathogen Informatics"/>
        </authorList>
    </citation>
    <scope>NUCLEOTIDE SEQUENCE [LARGE SCALE GENOMIC DNA]</scope>
    <source>
        <strain evidence="3 5">NCTC12947</strain>
    </source>
</reference>
<dbReference type="RefSeq" id="WP_066430000.1">
    <property type="nucleotide sequence ID" value="NZ_CP014227.1"/>
</dbReference>
<name>A0AAX2GXF9_9FLAO</name>
<keyword evidence="4" id="KW-1185">Reference proteome</keyword>
<evidence type="ECO:0000313" key="5">
    <source>
        <dbReference type="Proteomes" id="UP000215539"/>
    </source>
</evidence>
<keyword evidence="1" id="KW-1133">Transmembrane helix</keyword>
<keyword evidence="1" id="KW-0472">Membrane</keyword>
<protein>
    <submittedName>
        <fullName evidence="3">Uncharacterized protein</fullName>
    </submittedName>
</protein>
<evidence type="ECO:0000256" key="1">
    <source>
        <dbReference type="SAM" id="Phobius"/>
    </source>
</evidence>
<dbReference type="EMBL" id="LT906449">
    <property type="protein sequence ID" value="SNV01760.1"/>
    <property type="molecule type" value="Genomic_DNA"/>
</dbReference>
<keyword evidence="1" id="KW-0812">Transmembrane</keyword>
<organism evidence="3 5">
    <name type="scientific">Capnocytophaga haemolytica</name>
    <dbReference type="NCBI Taxonomy" id="45243"/>
    <lineage>
        <taxon>Bacteria</taxon>
        <taxon>Pseudomonadati</taxon>
        <taxon>Bacteroidota</taxon>
        <taxon>Flavobacteriia</taxon>
        <taxon>Flavobacteriales</taxon>
        <taxon>Flavobacteriaceae</taxon>
        <taxon>Capnocytophaga</taxon>
    </lineage>
</organism>
<evidence type="ECO:0000313" key="2">
    <source>
        <dbReference type="EMBL" id="AMD85425.1"/>
    </source>
</evidence>
<proteinExistence type="predicted"/>
<feature type="transmembrane region" description="Helical" evidence="1">
    <location>
        <begin position="40"/>
        <end position="59"/>
    </location>
</feature>
<dbReference type="Proteomes" id="UP000065822">
    <property type="component" value="Chromosome"/>
</dbReference>
<dbReference type="KEGG" id="chg:AXF12_07810"/>
<accession>A0AAX2GXF9</accession>
<sequence length="152" mass="15939">MSKLNQKTITSAGVATVSALAGGMASRVIADNVPLFKDKPVYKAAILGVAAVVGAALITPKDDTTKALQFALYGAGAAQLNETAKLALSSKQPLKEGVLKTALGAPDTEYVLVDNTMYPAEQTQDVDYQEVLDNPFPDNAPRFLAQPEFAAV</sequence>
<reference evidence="2 4" key="1">
    <citation type="submission" date="2016-02" db="EMBL/GenBank/DDBJ databases">
        <authorList>
            <person name="Holder M.E."/>
            <person name="Ajami N.J."/>
            <person name="Petrosino J.F."/>
        </authorList>
    </citation>
    <scope>NUCLEOTIDE SEQUENCE [LARGE SCALE GENOMIC DNA]</scope>
    <source>
        <strain evidence="2 4">CCUG 32990</strain>
    </source>
</reference>
<gene>
    <name evidence="2" type="ORF">AXF12_07810</name>
    <name evidence="3" type="ORF">SAMEA44541418_00131</name>
</gene>
<evidence type="ECO:0000313" key="4">
    <source>
        <dbReference type="Proteomes" id="UP000065822"/>
    </source>
</evidence>
<dbReference type="Proteomes" id="UP000215539">
    <property type="component" value="Chromosome 1"/>
</dbReference>
<dbReference type="EMBL" id="CP014227">
    <property type="protein sequence ID" value="AMD85425.1"/>
    <property type="molecule type" value="Genomic_DNA"/>
</dbReference>